<dbReference type="PANTHER" id="PTHR47685:SF1">
    <property type="entry name" value="MAGNESIUM TRANSPORT PROTEIN CORA"/>
    <property type="match status" value="1"/>
</dbReference>
<evidence type="ECO:0000256" key="1">
    <source>
        <dbReference type="SAM" id="Phobius"/>
    </source>
</evidence>
<keyword evidence="1" id="KW-0812">Transmembrane</keyword>
<dbReference type="Proteomes" id="UP001610444">
    <property type="component" value="Unassembled WGS sequence"/>
</dbReference>
<dbReference type="PANTHER" id="PTHR47685">
    <property type="entry name" value="MAGNESIUM TRANSPORT PROTEIN CORA"/>
    <property type="match status" value="1"/>
</dbReference>
<evidence type="ECO:0000313" key="2">
    <source>
        <dbReference type="EMBL" id="KAL2842629.1"/>
    </source>
</evidence>
<proteinExistence type="predicted"/>
<evidence type="ECO:0008006" key="4">
    <source>
        <dbReference type="Google" id="ProtNLM"/>
    </source>
</evidence>
<accession>A0ABR4JRG5</accession>
<comment type="caution">
    <text evidence="2">The sequence shown here is derived from an EMBL/GenBank/DDBJ whole genome shotgun (WGS) entry which is preliminary data.</text>
</comment>
<dbReference type="SUPFAM" id="SSF48403">
    <property type="entry name" value="Ankyrin repeat"/>
    <property type="match status" value="1"/>
</dbReference>
<dbReference type="EMBL" id="JBFXLR010000050">
    <property type="protein sequence ID" value="KAL2842629.1"/>
    <property type="molecule type" value="Genomic_DNA"/>
</dbReference>
<protein>
    <recommendedName>
        <fullName evidence="4">Ankyrin repeat-containing domain protein</fullName>
    </recommendedName>
</protein>
<feature type="transmembrane region" description="Helical" evidence="1">
    <location>
        <begin position="652"/>
        <end position="672"/>
    </location>
</feature>
<gene>
    <name evidence="2" type="ORF">BJX68DRAFT_270564</name>
</gene>
<dbReference type="SMART" id="SM00248">
    <property type="entry name" value="ANK"/>
    <property type="match status" value="4"/>
</dbReference>
<keyword evidence="3" id="KW-1185">Reference proteome</keyword>
<dbReference type="GeneID" id="98161860"/>
<dbReference type="InterPro" id="IPR036770">
    <property type="entry name" value="Ankyrin_rpt-contain_sf"/>
</dbReference>
<dbReference type="Pfam" id="PF01544">
    <property type="entry name" value="CorA"/>
    <property type="match status" value="1"/>
</dbReference>
<sequence length="753" mass="84333">MATDFASELKDAAKSNDVSRIQVVLRFARACNEFDQSLLEAGLFESARHGCEDAARHLLSEGAGFITAGASMVDMTFRKAVQFDQVAIARLMLDAVANLNATDEYGWSALLATCDHRCLEMVNLLLSANADCNLRALDGVAPLPRAVDTGDKALVGALVKQQGLSMRDNAGNHIFLRAASSGRRDIAELLTPHNYAETLPSDAIRACEEFRPTGISWFPETARCESARPLTIYDLLYRDTKVLPSTDEDDPLGFRWINFPAHNPAWIEVILIKWYMETDQEDIESLKGLLTSLNNCHQGQYPHSKFHQPSCQVHGKHLWVSMPYLSFETVSNLEKMQETIQRVVTPTASDAQCLHIRRTLDPFFYPNFDTKLRDRDQVVYRYQERTGIGSDDPKLYMVDQLWILILDGKQFITTFPGQRLDRGRPGKYIESENQLNVESNVLHHVCRFGIRDAHTFVTAVTDQCCGMFDRHVPFNDPYKFLSMFQASVGIAAGREAELSSELWSASAAASSWLKSHGQGNREQNPQFLDKFLDLGPETTLLAEVKDIRDELNMLSAVLESQQLVLAELGPRLFEACGPAHDAEPGTVLRKLEEQCKLVEAHLKDLQRLDRQAAYVYDSASRLLDLKQKHANPFEARLAREQAAGAARTGKSVMIFTIITIIFLSISFITSFFTIEIAEFPRAEGSNALQLSFVMKYIFGVGFAVSIPLIVVAFVAQDWNLGLRGVYERFQDWRKPVAPPAESAPIKEPEALSV</sequence>
<keyword evidence="1" id="KW-0472">Membrane</keyword>
<dbReference type="InterPro" id="IPR002523">
    <property type="entry name" value="MgTranspt_CorA/ZnTranspt_ZntB"/>
</dbReference>
<dbReference type="InterPro" id="IPR002110">
    <property type="entry name" value="Ankyrin_rpt"/>
</dbReference>
<name>A0ABR4JRG5_9EURO</name>
<dbReference type="Gene3D" id="1.25.40.20">
    <property type="entry name" value="Ankyrin repeat-containing domain"/>
    <property type="match status" value="1"/>
</dbReference>
<reference evidence="2 3" key="1">
    <citation type="submission" date="2024-07" db="EMBL/GenBank/DDBJ databases">
        <title>Section-level genome sequencing and comparative genomics of Aspergillus sections Usti and Cavernicolus.</title>
        <authorList>
            <consortium name="Lawrence Berkeley National Laboratory"/>
            <person name="Nybo J.L."/>
            <person name="Vesth T.C."/>
            <person name="Theobald S."/>
            <person name="Frisvad J.C."/>
            <person name="Larsen T.O."/>
            <person name="Kjaerboelling I."/>
            <person name="Rothschild-Mancinelli K."/>
            <person name="Lyhne E.K."/>
            <person name="Kogle M.E."/>
            <person name="Barry K."/>
            <person name="Clum A."/>
            <person name="Na H."/>
            <person name="Ledsgaard L."/>
            <person name="Lin J."/>
            <person name="Lipzen A."/>
            <person name="Kuo A."/>
            <person name="Riley R."/>
            <person name="Mondo S."/>
            <person name="LaButti K."/>
            <person name="Haridas S."/>
            <person name="Pangalinan J."/>
            <person name="Salamov A.A."/>
            <person name="Simmons B.A."/>
            <person name="Magnuson J.K."/>
            <person name="Chen J."/>
            <person name="Drula E."/>
            <person name="Henrissat B."/>
            <person name="Wiebenga A."/>
            <person name="Lubbers R.J."/>
            <person name="Gomes A.C."/>
            <person name="Macurrencykelacurrency M.R."/>
            <person name="Stajich J."/>
            <person name="Grigoriev I.V."/>
            <person name="Mortensen U.H."/>
            <person name="De vries R.P."/>
            <person name="Baker S.E."/>
            <person name="Andersen M.R."/>
        </authorList>
    </citation>
    <scope>NUCLEOTIDE SEQUENCE [LARGE SCALE GENOMIC DNA]</scope>
    <source>
        <strain evidence="2 3">CBS 756.74</strain>
    </source>
</reference>
<dbReference type="RefSeq" id="XP_070895195.1">
    <property type="nucleotide sequence ID" value="XM_071046696.1"/>
</dbReference>
<evidence type="ECO:0000313" key="3">
    <source>
        <dbReference type="Proteomes" id="UP001610444"/>
    </source>
</evidence>
<organism evidence="2 3">
    <name type="scientific">Aspergillus pseudodeflectus</name>
    <dbReference type="NCBI Taxonomy" id="176178"/>
    <lineage>
        <taxon>Eukaryota</taxon>
        <taxon>Fungi</taxon>
        <taxon>Dikarya</taxon>
        <taxon>Ascomycota</taxon>
        <taxon>Pezizomycotina</taxon>
        <taxon>Eurotiomycetes</taxon>
        <taxon>Eurotiomycetidae</taxon>
        <taxon>Eurotiales</taxon>
        <taxon>Aspergillaceae</taxon>
        <taxon>Aspergillus</taxon>
        <taxon>Aspergillus subgen. Nidulantes</taxon>
    </lineage>
</organism>
<feature type="transmembrane region" description="Helical" evidence="1">
    <location>
        <begin position="693"/>
        <end position="715"/>
    </location>
</feature>
<dbReference type="InterPro" id="IPR050829">
    <property type="entry name" value="CorA_MIT"/>
</dbReference>
<dbReference type="Gene3D" id="1.20.58.340">
    <property type="entry name" value="Magnesium transport protein CorA, transmembrane region"/>
    <property type="match status" value="1"/>
</dbReference>
<keyword evidence="1" id="KW-1133">Transmembrane helix</keyword>